<dbReference type="GO" id="GO:0008088">
    <property type="term" value="P:axo-dendritic transport"/>
    <property type="evidence" value="ECO:0007669"/>
    <property type="project" value="TreeGrafter"/>
</dbReference>
<sequence length="1542" mass="171359">CTAEQIQSHDLSFRMFPDHLLCAAPRSRPPLQPQHPRDQDSLSSSSFSISALGATFSTDRVSSKPRLHFSDLTSCVCVCVSEAGVFQVLFSVSQQDLLSRLMLFGSAATVDAVCHLNSWGRCSIPIHALQTGLKNRQLDTVDFYLKSKENVLNSPAAAFSSADQPAASALRVQELCPALDLLCSAVRDSNSEAQSRQFSEQLLNITLSFVNTQIRSVLSNTHHEDSGVQSCINVLDRYVGELRTCFCLRFLPVKREFFLPTVAKLFSHRGSHDCVVVVIWCKHYEPPVHRLTPRNCSLLSSQSLSERQPWFEMLVRIQEITRDLSDPGLVFQASLTSAQVLLPGSQASLSSLLLEGHSLLTLAAIMFAPGGIDQVNRKSERTVDPQLLKMALAPHPKLRAALFPAVPRGNGPPSDISVYHLLQSLLPLDPSRLFGWQAANTLNSTGETGQTSELPHFSSAHLVQRFALKENLDYLYFLHHGRPSFAYATFLVQQLSGSGDVRLTSSYEAAQEWALAVQFCQLHNLQLSSVYPAHCAHDGQFIHFLLFVQLHNFPPQQVRSLAAQFGPTLQAHLSLAFQDLQVYCKKSCDSDEQHSVLRTEEAASGSPERPGEMFQALLQSQEEPAPCRYLLQEAVVQRCPTLAVLAACMQGAELLPCLCVWVLTSVDDVTAEEATSHLAQAPQHHEWTLHDLSIIWKTLLGRSLARPLLRGFELFQKDCPLVLVLRMFELCCDYRNFAEAKSKLLDFQRTLIAVSPTASVLLLTMLQRCSSQYDIHRLLQLLADVDKLLKSNGPDFRKLNQLSQLLQGSEVSISPRLLQSSSPSVQQEEFQATVDALQARGCYSRARQVAQLAGLPVHRLLLSQLLQEVSSQRSKRQWGRFETRVGFWKKCHEQLEADGTDPDPASQFFLSQAEAGAPGSPEAPEDLLDIQEHCLLLGLAAHWLSRIAPAPVDKLESLEKAQWLSRIRKRILTVAMEKESVFNLPPAANPEMNTHKALMKEFSFSNITQLNVEGYLGLEGLPGPSDEQEESVLAALIGQLLDDGSIHEASRVCRYFSLYHPDVWLVLRCRGLASGELSDEPQEDGAEAPARASLTSSPSVSSLSSFVMLPLPEDEVAVQLQKLVDQCRHGNNYCKQVLSLYQLCKELQCSFSSVCGEEPCSVLEKLLLSEQPERFRKARAFVKAQGLSADAVAELISSRHIFRPLEGRDALVQLIKLCDDPNLVGLKLLEHLNSVPLRDLNCIVELLIMAHDCFSLTCNMEGIVRVLQAARHLIITPELKSSLVKVLGLLKDAAESFSKVPELRPQLPVPVFNVLTVCVCVCQDSCVRQATRCIRTAKLVALQLHFLNQGSDLRIINLRPAELLSAAMALPRCYQVGSRCPSTNLHLSEAATRSLLEADWLEAGRCDAVTKVPGTREVVLMLRTMGGAAMTVFPVSQVFVVSEAYGYSPDWAEILYQKVVLHGDFGYLEELKRHRPLTSALFEDIFKNQNVTVTSNVKRLLTYCDDVYSRYRLAYQQNLHDITKMLLQDAKTSSYLSDRLGS</sequence>
<dbReference type="GO" id="GO:0045202">
    <property type="term" value="C:synapse"/>
    <property type="evidence" value="ECO:0007669"/>
    <property type="project" value="TreeGrafter"/>
</dbReference>
<evidence type="ECO:0000313" key="3">
    <source>
        <dbReference type="Ensembl" id="ENSNBRP00000024076.1"/>
    </source>
</evidence>
<dbReference type="InterPro" id="IPR028107">
    <property type="entry name" value="Spatacsin_C_dom"/>
</dbReference>
<dbReference type="GO" id="GO:0048489">
    <property type="term" value="P:synaptic vesicle transport"/>
    <property type="evidence" value="ECO:0007669"/>
    <property type="project" value="TreeGrafter"/>
</dbReference>
<accession>A0A3Q4HPG6</accession>
<feature type="domain" description="Spatacsin C-terminal" evidence="2">
    <location>
        <begin position="1435"/>
        <end position="1488"/>
    </location>
</feature>
<reference evidence="3" key="2">
    <citation type="submission" date="2025-09" db="UniProtKB">
        <authorList>
            <consortium name="Ensembl"/>
        </authorList>
    </citation>
    <scope>IDENTIFICATION</scope>
</reference>
<feature type="region of interest" description="Disordered" evidence="1">
    <location>
        <begin position="1078"/>
        <end position="1098"/>
    </location>
</feature>
<dbReference type="GO" id="GO:0030425">
    <property type="term" value="C:dendrite"/>
    <property type="evidence" value="ECO:0007669"/>
    <property type="project" value="TreeGrafter"/>
</dbReference>
<dbReference type="Ensembl" id="ENSNBRT00000024703.1">
    <property type="protein sequence ID" value="ENSNBRP00000024076.1"/>
    <property type="gene ID" value="ENSNBRG00000018216.1"/>
</dbReference>
<dbReference type="Bgee" id="ENSNBRG00000018216">
    <property type="expression patterns" value="Expressed in blood and 7 other cell types or tissues"/>
</dbReference>
<evidence type="ECO:0000256" key="1">
    <source>
        <dbReference type="SAM" id="MobiDB-lite"/>
    </source>
</evidence>
<dbReference type="GO" id="GO:0005737">
    <property type="term" value="C:cytoplasm"/>
    <property type="evidence" value="ECO:0007669"/>
    <property type="project" value="TreeGrafter"/>
</dbReference>
<evidence type="ECO:0000313" key="4">
    <source>
        <dbReference type="Proteomes" id="UP000261580"/>
    </source>
</evidence>
<proteinExistence type="predicted"/>
<name>A0A3Q4HPG6_NEOBR</name>
<feature type="domain" description="Spatacsin C-terminal" evidence="2">
    <location>
        <begin position="1223"/>
        <end position="1274"/>
    </location>
</feature>
<dbReference type="Proteomes" id="UP000261580">
    <property type="component" value="Unassembled WGS sequence"/>
</dbReference>
<dbReference type="GeneTree" id="ENSGT00390000016791"/>
<keyword evidence="4" id="KW-1185">Reference proteome</keyword>
<dbReference type="GO" id="GO:0007268">
    <property type="term" value="P:chemical synaptic transmission"/>
    <property type="evidence" value="ECO:0007669"/>
    <property type="project" value="TreeGrafter"/>
</dbReference>
<dbReference type="Pfam" id="PF14649">
    <property type="entry name" value="Spatacsin_C"/>
    <property type="match status" value="3"/>
</dbReference>
<dbReference type="GO" id="GO:0030424">
    <property type="term" value="C:axon"/>
    <property type="evidence" value="ECO:0007669"/>
    <property type="project" value="TreeGrafter"/>
</dbReference>
<dbReference type="PANTHER" id="PTHR13650:SF0">
    <property type="entry name" value="SPATACSIN"/>
    <property type="match status" value="1"/>
</dbReference>
<reference evidence="3" key="1">
    <citation type="submission" date="2025-08" db="UniProtKB">
        <authorList>
            <consortium name="Ensembl"/>
        </authorList>
    </citation>
    <scope>IDENTIFICATION</scope>
</reference>
<dbReference type="PANTHER" id="PTHR13650">
    <property type="entry name" value="SPATACSIN"/>
    <property type="match status" value="1"/>
</dbReference>
<dbReference type="GO" id="GO:0007409">
    <property type="term" value="P:axonogenesis"/>
    <property type="evidence" value="ECO:0007669"/>
    <property type="project" value="TreeGrafter"/>
</dbReference>
<evidence type="ECO:0000259" key="2">
    <source>
        <dbReference type="Pfam" id="PF14649"/>
    </source>
</evidence>
<feature type="domain" description="Spatacsin C-terminal" evidence="2">
    <location>
        <begin position="1323"/>
        <end position="1375"/>
    </location>
</feature>
<protein>
    <submittedName>
        <fullName evidence="3">SPG11 vesicle trafficking associated, spatacsin</fullName>
    </submittedName>
</protein>
<dbReference type="InterPro" id="IPR028103">
    <property type="entry name" value="Spatacsin"/>
</dbReference>
<organism evidence="3 4">
    <name type="scientific">Neolamprologus brichardi</name>
    <name type="common">Fairy cichlid</name>
    <name type="synonym">Lamprologus brichardi</name>
    <dbReference type="NCBI Taxonomy" id="32507"/>
    <lineage>
        <taxon>Eukaryota</taxon>
        <taxon>Metazoa</taxon>
        <taxon>Chordata</taxon>
        <taxon>Craniata</taxon>
        <taxon>Vertebrata</taxon>
        <taxon>Euteleostomi</taxon>
        <taxon>Actinopterygii</taxon>
        <taxon>Neopterygii</taxon>
        <taxon>Teleostei</taxon>
        <taxon>Neoteleostei</taxon>
        <taxon>Acanthomorphata</taxon>
        <taxon>Ovalentaria</taxon>
        <taxon>Cichlomorphae</taxon>
        <taxon>Cichliformes</taxon>
        <taxon>Cichlidae</taxon>
        <taxon>African cichlids</taxon>
        <taxon>Pseudocrenilabrinae</taxon>
        <taxon>Lamprologini</taxon>
        <taxon>Neolamprologus</taxon>
    </lineage>
</organism>